<keyword evidence="1" id="KW-0812">Transmembrane</keyword>
<sequence>MADKPDYRKLYHPAAFNAWQYIAFTGIIMTLGAQLILAVIGQPKPDGFLWLYAVWAGVFVLGSLSNLYGKPDDHHHHH</sequence>
<keyword evidence="1" id="KW-0472">Membrane</keyword>
<evidence type="ECO:0000313" key="3">
    <source>
        <dbReference type="Proteomes" id="UP000282184"/>
    </source>
</evidence>
<evidence type="ECO:0000256" key="1">
    <source>
        <dbReference type="SAM" id="Phobius"/>
    </source>
</evidence>
<evidence type="ECO:0000313" key="2">
    <source>
        <dbReference type="EMBL" id="RTQ52412.1"/>
    </source>
</evidence>
<name>A0A3S0HBN7_9BACT</name>
<keyword evidence="3" id="KW-1185">Reference proteome</keyword>
<gene>
    <name evidence="2" type="ORF">EJV47_05195</name>
</gene>
<feature type="transmembrane region" description="Helical" evidence="1">
    <location>
        <begin position="21"/>
        <end position="41"/>
    </location>
</feature>
<feature type="transmembrane region" description="Helical" evidence="1">
    <location>
        <begin position="47"/>
        <end position="68"/>
    </location>
</feature>
<comment type="caution">
    <text evidence="2">The sequence shown here is derived from an EMBL/GenBank/DDBJ whole genome shotgun (WGS) entry which is preliminary data.</text>
</comment>
<dbReference type="EMBL" id="RXOF01000002">
    <property type="protein sequence ID" value="RTQ52412.1"/>
    <property type="molecule type" value="Genomic_DNA"/>
</dbReference>
<organism evidence="2 3">
    <name type="scientific">Hymenobacter gummosus</name>
    <dbReference type="NCBI Taxonomy" id="1776032"/>
    <lineage>
        <taxon>Bacteria</taxon>
        <taxon>Pseudomonadati</taxon>
        <taxon>Bacteroidota</taxon>
        <taxon>Cytophagia</taxon>
        <taxon>Cytophagales</taxon>
        <taxon>Hymenobacteraceae</taxon>
        <taxon>Hymenobacter</taxon>
    </lineage>
</organism>
<dbReference type="RefSeq" id="WP_126692067.1">
    <property type="nucleotide sequence ID" value="NZ_RXOF01000002.1"/>
</dbReference>
<accession>A0A3S0HBN7</accession>
<protein>
    <submittedName>
        <fullName evidence="2">Uncharacterized protein</fullName>
    </submittedName>
</protein>
<dbReference type="AlphaFoldDB" id="A0A3S0HBN7"/>
<dbReference type="OrthoDB" id="886697at2"/>
<keyword evidence="1" id="KW-1133">Transmembrane helix</keyword>
<reference evidence="2 3" key="1">
    <citation type="submission" date="2018-12" db="EMBL/GenBank/DDBJ databases">
        <title>Hymenobacter gummosus sp. nov., isolated from a spring.</title>
        <authorList>
            <person name="Nie L."/>
        </authorList>
    </citation>
    <scope>NUCLEOTIDE SEQUENCE [LARGE SCALE GENOMIC DNA]</scope>
    <source>
        <strain evidence="2 3">KCTC 52166</strain>
    </source>
</reference>
<proteinExistence type="predicted"/>
<dbReference type="Proteomes" id="UP000282184">
    <property type="component" value="Unassembled WGS sequence"/>
</dbReference>